<dbReference type="AlphaFoldDB" id="A0AA37MK75"/>
<name>A0AA37MK75_SEGBR</name>
<accession>A0AA37MK75</accession>
<comment type="caution">
    <text evidence="2">The sequence shown here is derived from an EMBL/GenBank/DDBJ whole genome shotgun (WGS) entry which is preliminary data.</text>
</comment>
<dbReference type="Pfam" id="PF13588">
    <property type="entry name" value="HSDR_N_2"/>
    <property type="match status" value="1"/>
</dbReference>
<dbReference type="InterPro" id="IPR029464">
    <property type="entry name" value="HSDR_N"/>
</dbReference>
<gene>
    <name evidence="2" type="ORF">PRRU23_03020</name>
</gene>
<organism evidence="2 3">
    <name type="scientific">Segatella bryantii</name>
    <name type="common">Prevotella bryantii</name>
    <dbReference type="NCBI Taxonomy" id="77095"/>
    <lineage>
        <taxon>Bacteria</taxon>
        <taxon>Pseudomonadati</taxon>
        <taxon>Bacteroidota</taxon>
        <taxon>Bacteroidia</taxon>
        <taxon>Bacteroidales</taxon>
        <taxon>Prevotellaceae</taxon>
        <taxon>Segatella</taxon>
    </lineage>
</organism>
<evidence type="ECO:0000259" key="1">
    <source>
        <dbReference type="Pfam" id="PF13588"/>
    </source>
</evidence>
<evidence type="ECO:0000313" key="3">
    <source>
        <dbReference type="Proteomes" id="UP000887043"/>
    </source>
</evidence>
<feature type="domain" description="Type I restriction enzyme R protein N-terminal" evidence="1">
    <location>
        <begin position="35"/>
        <end position="144"/>
    </location>
</feature>
<evidence type="ECO:0000313" key="2">
    <source>
        <dbReference type="EMBL" id="GJG26602.1"/>
    </source>
</evidence>
<dbReference type="RefSeq" id="WP_039871099.1">
    <property type="nucleotide sequence ID" value="NZ_BPTR01000001.1"/>
</dbReference>
<protein>
    <recommendedName>
        <fullName evidence="1">Type I restriction enzyme R protein N-terminal domain-containing protein</fullName>
    </recommendedName>
</protein>
<dbReference type="Proteomes" id="UP000887043">
    <property type="component" value="Unassembled WGS sequence"/>
</dbReference>
<dbReference type="EMBL" id="BPTR01000001">
    <property type="protein sequence ID" value="GJG26602.1"/>
    <property type="molecule type" value="Genomic_DNA"/>
</dbReference>
<reference evidence="2" key="1">
    <citation type="submission" date="2021-08" db="EMBL/GenBank/DDBJ databases">
        <title>Prevotella lacticifex sp. nov., isolated from rumen of cow.</title>
        <authorList>
            <person name="Shinkai T."/>
            <person name="Ikeyama N."/>
            <person name="Kumagai M."/>
            <person name="Ohmori H."/>
            <person name="Sakamoto M."/>
            <person name="Ohkuma M."/>
            <person name="Mitsumori M."/>
        </authorList>
    </citation>
    <scope>NUCLEOTIDE SEQUENCE</scope>
    <source>
        <strain evidence="2">DSM 11371</strain>
    </source>
</reference>
<proteinExistence type="predicted"/>
<sequence>MISLNLPPFKTKLSGTIEKPTIFDILRKKYVSITPEEWVRQHFIHYLIEKLNYPQSLMANEVNLKIGDKNVRADSVLYDKNLHPQMIIEYKAPHIKITQKVFDQITVYNMLLHVDYLIVSNGIQHYICKIDYKNQKYIFLKEIPKYENI</sequence>